<dbReference type="Proteomes" id="UP000002630">
    <property type="component" value="Linkage Group LG07"/>
</dbReference>
<reference evidence="1 2" key="1">
    <citation type="journal article" date="2010" name="Nature">
        <title>The Ectocarpus genome and the independent evolution of multicellularity in brown algae.</title>
        <authorList>
            <person name="Cock J.M."/>
            <person name="Sterck L."/>
            <person name="Rouze P."/>
            <person name="Scornet D."/>
            <person name="Allen A.E."/>
            <person name="Amoutzias G."/>
            <person name="Anthouard V."/>
            <person name="Artiguenave F."/>
            <person name="Aury J.M."/>
            <person name="Badger J.H."/>
            <person name="Beszteri B."/>
            <person name="Billiau K."/>
            <person name="Bonnet E."/>
            <person name="Bothwell J.H."/>
            <person name="Bowler C."/>
            <person name="Boyen C."/>
            <person name="Brownlee C."/>
            <person name="Carrano C.J."/>
            <person name="Charrier B."/>
            <person name="Cho G.Y."/>
            <person name="Coelho S.M."/>
            <person name="Collen J."/>
            <person name="Corre E."/>
            <person name="Da Silva C."/>
            <person name="Delage L."/>
            <person name="Delaroque N."/>
            <person name="Dittami S.M."/>
            <person name="Doulbeau S."/>
            <person name="Elias M."/>
            <person name="Farnham G."/>
            <person name="Gachon C.M."/>
            <person name="Gschloessl B."/>
            <person name="Heesch S."/>
            <person name="Jabbari K."/>
            <person name="Jubin C."/>
            <person name="Kawai H."/>
            <person name="Kimura K."/>
            <person name="Kloareg B."/>
            <person name="Kupper F.C."/>
            <person name="Lang D."/>
            <person name="Le Bail A."/>
            <person name="Leblanc C."/>
            <person name="Lerouge P."/>
            <person name="Lohr M."/>
            <person name="Lopez P.J."/>
            <person name="Martens C."/>
            <person name="Maumus F."/>
            <person name="Michel G."/>
            <person name="Miranda-Saavedra D."/>
            <person name="Morales J."/>
            <person name="Moreau H."/>
            <person name="Motomura T."/>
            <person name="Nagasato C."/>
            <person name="Napoli C.A."/>
            <person name="Nelson D.R."/>
            <person name="Nyvall-Collen P."/>
            <person name="Peters A.F."/>
            <person name="Pommier C."/>
            <person name="Potin P."/>
            <person name="Poulain J."/>
            <person name="Quesneville H."/>
            <person name="Read B."/>
            <person name="Rensing S.A."/>
            <person name="Ritter A."/>
            <person name="Rousvoal S."/>
            <person name="Samanta M."/>
            <person name="Samson G."/>
            <person name="Schroeder D.C."/>
            <person name="Segurens B."/>
            <person name="Strittmatter M."/>
            <person name="Tonon T."/>
            <person name="Tregear J.W."/>
            <person name="Valentin K."/>
            <person name="von Dassow P."/>
            <person name="Yamagishi T."/>
            <person name="Van de Peer Y."/>
            <person name="Wincker P."/>
        </authorList>
    </citation>
    <scope>NUCLEOTIDE SEQUENCE [LARGE SCALE GENOMIC DNA]</scope>
    <source>
        <strain evidence="2">Ec32 / CCAP1310/4</strain>
    </source>
</reference>
<evidence type="ECO:0000313" key="1">
    <source>
        <dbReference type="EMBL" id="CBN73922.1"/>
    </source>
</evidence>
<dbReference type="AlphaFoldDB" id="D8LTM5"/>
<organism evidence="1 2">
    <name type="scientific">Ectocarpus siliculosus</name>
    <name type="common">Brown alga</name>
    <name type="synonym">Conferva siliculosa</name>
    <dbReference type="NCBI Taxonomy" id="2880"/>
    <lineage>
        <taxon>Eukaryota</taxon>
        <taxon>Sar</taxon>
        <taxon>Stramenopiles</taxon>
        <taxon>Ochrophyta</taxon>
        <taxon>PX clade</taxon>
        <taxon>Phaeophyceae</taxon>
        <taxon>Ectocarpales</taxon>
        <taxon>Ectocarpaceae</taxon>
        <taxon>Ectocarpus</taxon>
    </lineage>
</organism>
<gene>
    <name evidence="1" type="ORF">Esi_0009_0051</name>
</gene>
<dbReference type="EMBL" id="FN649732">
    <property type="protein sequence ID" value="CBN73922.1"/>
    <property type="molecule type" value="Genomic_DNA"/>
</dbReference>
<name>D8LTM5_ECTSI</name>
<protein>
    <submittedName>
        <fullName evidence="1">Uncharacterized protein</fullName>
    </submittedName>
</protein>
<evidence type="ECO:0000313" key="2">
    <source>
        <dbReference type="Proteomes" id="UP000002630"/>
    </source>
</evidence>
<accession>D8LTM5</accession>
<proteinExistence type="predicted"/>
<dbReference type="eggNOG" id="ENOG502SGGG">
    <property type="taxonomic scope" value="Eukaryota"/>
</dbReference>
<dbReference type="OrthoDB" id="44639at2759"/>
<keyword evidence="2" id="KW-1185">Reference proteome</keyword>
<dbReference type="InParanoid" id="D8LTM5"/>
<dbReference type="EMBL" id="FN649137">
    <property type="protein sequence ID" value="CBN73922.1"/>
    <property type="molecule type" value="Genomic_DNA"/>
</dbReference>
<sequence length="156" mass="17029">MLRGRHTRMTSFGAGIGGGGGEESNALLLRMDFEDADAEELRQWIRRYPFGTALPVQPFSLVETVTGVDVVFRKKPTLERGSQDGGLCFTIEDKVSGEEIDVLTGPTLIMRRISEGQEIRKMFAERIVVKAVVKSLAGDGAPPGTKVRTVLHEGLV</sequence>